<keyword evidence="2" id="KW-0902">Two-component regulatory system</keyword>
<dbReference type="KEGG" id="saqt:GJV85_08660"/>
<evidence type="ECO:0000256" key="2">
    <source>
        <dbReference type="ARBA" id="ARBA00023012"/>
    </source>
</evidence>
<keyword evidence="3" id="KW-0805">Transcription regulation</keyword>
<dbReference type="GO" id="GO:0000976">
    <property type="term" value="F:transcription cis-regulatory region binding"/>
    <property type="evidence" value="ECO:0007669"/>
    <property type="project" value="TreeGrafter"/>
</dbReference>
<dbReference type="PANTHER" id="PTHR48111">
    <property type="entry name" value="REGULATOR OF RPOS"/>
    <property type="match status" value="1"/>
</dbReference>
<evidence type="ECO:0000256" key="3">
    <source>
        <dbReference type="ARBA" id="ARBA00023015"/>
    </source>
</evidence>
<dbReference type="InterPro" id="IPR039420">
    <property type="entry name" value="WalR-like"/>
</dbReference>
<keyword evidence="5" id="KW-0804">Transcription</keyword>
<reference evidence="10" key="1">
    <citation type="submission" date="2019-11" db="EMBL/GenBank/DDBJ databases">
        <authorList>
            <person name="Kojima H."/>
        </authorList>
    </citation>
    <scope>NUCLEOTIDE SEQUENCE</scope>
    <source>
        <strain evidence="10">H1576</strain>
    </source>
</reference>
<reference evidence="10" key="2">
    <citation type="submission" date="2021-04" db="EMBL/GenBank/DDBJ databases">
        <title>Isolation and characterization of a novel species of the genus Sulfurimonas.</title>
        <authorList>
            <person name="Fukui M."/>
        </authorList>
    </citation>
    <scope>NUCLEOTIDE SEQUENCE</scope>
    <source>
        <strain evidence="10">H1576</strain>
    </source>
</reference>
<dbReference type="AlphaFoldDB" id="A0A975B0X3"/>
<dbReference type="PANTHER" id="PTHR48111:SF1">
    <property type="entry name" value="TWO-COMPONENT RESPONSE REGULATOR ORR33"/>
    <property type="match status" value="1"/>
</dbReference>
<proteinExistence type="predicted"/>
<dbReference type="InterPro" id="IPR001867">
    <property type="entry name" value="OmpR/PhoB-type_DNA-bd"/>
</dbReference>
<keyword evidence="11" id="KW-1185">Reference proteome</keyword>
<dbReference type="GO" id="GO:0006355">
    <property type="term" value="P:regulation of DNA-templated transcription"/>
    <property type="evidence" value="ECO:0007669"/>
    <property type="project" value="InterPro"/>
</dbReference>
<dbReference type="GO" id="GO:0005829">
    <property type="term" value="C:cytosol"/>
    <property type="evidence" value="ECO:0007669"/>
    <property type="project" value="TreeGrafter"/>
</dbReference>
<evidence type="ECO:0000259" key="8">
    <source>
        <dbReference type="PROSITE" id="PS50110"/>
    </source>
</evidence>
<dbReference type="SMART" id="SM00448">
    <property type="entry name" value="REC"/>
    <property type="match status" value="1"/>
</dbReference>
<dbReference type="InterPro" id="IPR011006">
    <property type="entry name" value="CheY-like_superfamily"/>
</dbReference>
<dbReference type="GO" id="GO:0000156">
    <property type="term" value="F:phosphorelay response regulator activity"/>
    <property type="evidence" value="ECO:0007669"/>
    <property type="project" value="TreeGrafter"/>
</dbReference>
<dbReference type="Gene3D" id="3.40.50.2300">
    <property type="match status" value="1"/>
</dbReference>
<dbReference type="PROSITE" id="PS51755">
    <property type="entry name" value="OMPR_PHOB"/>
    <property type="match status" value="1"/>
</dbReference>
<feature type="domain" description="OmpR/PhoB-type" evidence="9">
    <location>
        <begin position="129"/>
        <end position="222"/>
    </location>
</feature>
<feature type="modified residue" description="4-aspartylphosphate" evidence="6">
    <location>
        <position position="52"/>
    </location>
</feature>
<organism evidence="10 11">
    <name type="scientific">Sulfurimonas aquatica</name>
    <dbReference type="NCBI Taxonomy" id="2672570"/>
    <lineage>
        <taxon>Bacteria</taxon>
        <taxon>Pseudomonadati</taxon>
        <taxon>Campylobacterota</taxon>
        <taxon>Epsilonproteobacteria</taxon>
        <taxon>Campylobacterales</taxon>
        <taxon>Sulfurimonadaceae</taxon>
        <taxon>Sulfurimonas</taxon>
    </lineage>
</organism>
<evidence type="ECO:0000313" key="11">
    <source>
        <dbReference type="Proteomes" id="UP000671852"/>
    </source>
</evidence>
<evidence type="ECO:0000256" key="1">
    <source>
        <dbReference type="ARBA" id="ARBA00022553"/>
    </source>
</evidence>
<evidence type="ECO:0000313" key="10">
    <source>
        <dbReference type="EMBL" id="QSZ42179.1"/>
    </source>
</evidence>
<dbReference type="Pfam" id="PF00486">
    <property type="entry name" value="Trans_reg_C"/>
    <property type="match status" value="1"/>
</dbReference>
<keyword evidence="1 6" id="KW-0597">Phosphoprotein</keyword>
<sequence length="230" mass="26083">MKILIVEDDFLIVAQIQECLERLGHEVLATFDDASLALTFVKNNKPDFVFMDIELNGPLDGIQCANALKNRYSIPSIFVTSHHETDILKESMAATPLNFLPKPFEDSNIEAVVALAEITLKLNPVNSTPSIIQLQDYEFNFEYKLLKKNDQVVKLTDKELLLVSILFKNIGNIVSKEEIGKYVYEGNLTTDSSLRRLVSRTRDKLPGLNIQSESKQGYFLTEEKTNNLNR</sequence>
<feature type="domain" description="Response regulatory" evidence="8">
    <location>
        <begin position="2"/>
        <end position="117"/>
    </location>
</feature>
<evidence type="ECO:0000259" key="9">
    <source>
        <dbReference type="PROSITE" id="PS51755"/>
    </source>
</evidence>
<evidence type="ECO:0000256" key="7">
    <source>
        <dbReference type="PROSITE-ProRule" id="PRU01091"/>
    </source>
</evidence>
<evidence type="ECO:0000256" key="6">
    <source>
        <dbReference type="PROSITE-ProRule" id="PRU00169"/>
    </source>
</evidence>
<dbReference type="SMART" id="SM00862">
    <property type="entry name" value="Trans_reg_C"/>
    <property type="match status" value="1"/>
</dbReference>
<dbReference type="GO" id="GO:0032993">
    <property type="term" value="C:protein-DNA complex"/>
    <property type="evidence" value="ECO:0007669"/>
    <property type="project" value="TreeGrafter"/>
</dbReference>
<dbReference type="InterPro" id="IPR001789">
    <property type="entry name" value="Sig_transdc_resp-reg_receiver"/>
</dbReference>
<feature type="DNA-binding region" description="OmpR/PhoB-type" evidence="7">
    <location>
        <begin position="129"/>
        <end position="222"/>
    </location>
</feature>
<dbReference type="InterPro" id="IPR036388">
    <property type="entry name" value="WH-like_DNA-bd_sf"/>
</dbReference>
<evidence type="ECO:0000256" key="4">
    <source>
        <dbReference type="ARBA" id="ARBA00023125"/>
    </source>
</evidence>
<dbReference type="SUPFAM" id="SSF52172">
    <property type="entry name" value="CheY-like"/>
    <property type="match status" value="1"/>
</dbReference>
<dbReference type="RefSeq" id="WP_207560995.1">
    <property type="nucleotide sequence ID" value="NZ_CP046072.1"/>
</dbReference>
<protein>
    <submittedName>
        <fullName evidence="10">Response regulator</fullName>
    </submittedName>
</protein>
<dbReference type="Proteomes" id="UP000671852">
    <property type="component" value="Chromosome"/>
</dbReference>
<name>A0A975B0X3_9BACT</name>
<gene>
    <name evidence="10" type="ORF">GJV85_08660</name>
</gene>
<dbReference type="EMBL" id="CP046072">
    <property type="protein sequence ID" value="QSZ42179.1"/>
    <property type="molecule type" value="Genomic_DNA"/>
</dbReference>
<accession>A0A975B0X3</accession>
<dbReference type="PROSITE" id="PS50110">
    <property type="entry name" value="RESPONSE_REGULATORY"/>
    <property type="match status" value="1"/>
</dbReference>
<dbReference type="Pfam" id="PF00072">
    <property type="entry name" value="Response_reg"/>
    <property type="match status" value="1"/>
</dbReference>
<evidence type="ECO:0000256" key="5">
    <source>
        <dbReference type="ARBA" id="ARBA00023163"/>
    </source>
</evidence>
<keyword evidence="4 7" id="KW-0238">DNA-binding</keyword>
<dbReference type="Gene3D" id="1.10.10.10">
    <property type="entry name" value="Winged helix-like DNA-binding domain superfamily/Winged helix DNA-binding domain"/>
    <property type="match status" value="1"/>
</dbReference>